<name>A0A9P4VKK9_9PEZI</name>
<dbReference type="EMBL" id="MU006117">
    <property type="protein sequence ID" value="KAF2834583.1"/>
    <property type="molecule type" value="Genomic_DNA"/>
</dbReference>
<gene>
    <name evidence="1" type="ORF">M501DRAFT_523593</name>
</gene>
<dbReference type="InterPro" id="IPR036770">
    <property type="entry name" value="Ankyrin_rpt-contain_sf"/>
</dbReference>
<accession>A0A9P4VKK9</accession>
<evidence type="ECO:0000313" key="1">
    <source>
        <dbReference type="EMBL" id="KAF2834583.1"/>
    </source>
</evidence>
<dbReference type="Proteomes" id="UP000799429">
    <property type="component" value="Unassembled WGS sequence"/>
</dbReference>
<proteinExistence type="predicted"/>
<organism evidence="1 2">
    <name type="scientific">Patellaria atrata CBS 101060</name>
    <dbReference type="NCBI Taxonomy" id="1346257"/>
    <lineage>
        <taxon>Eukaryota</taxon>
        <taxon>Fungi</taxon>
        <taxon>Dikarya</taxon>
        <taxon>Ascomycota</taxon>
        <taxon>Pezizomycotina</taxon>
        <taxon>Dothideomycetes</taxon>
        <taxon>Dothideomycetes incertae sedis</taxon>
        <taxon>Patellariales</taxon>
        <taxon>Patellariaceae</taxon>
        <taxon>Patellaria</taxon>
    </lineage>
</organism>
<keyword evidence="2" id="KW-1185">Reference proteome</keyword>
<reference evidence="1" key="1">
    <citation type="journal article" date="2020" name="Stud. Mycol.">
        <title>101 Dothideomycetes genomes: a test case for predicting lifestyles and emergence of pathogens.</title>
        <authorList>
            <person name="Haridas S."/>
            <person name="Albert R."/>
            <person name="Binder M."/>
            <person name="Bloem J."/>
            <person name="Labutti K."/>
            <person name="Salamov A."/>
            <person name="Andreopoulos B."/>
            <person name="Baker S."/>
            <person name="Barry K."/>
            <person name="Bills G."/>
            <person name="Bluhm B."/>
            <person name="Cannon C."/>
            <person name="Castanera R."/>
            <person name="Culley D."/>
            <person name="Daum C."/>
            <person name="Ezra D."/>
            <person name="Gonzalez J."/>
            <person name="Henrissat B."/>
            <person name="Kuo A."/>
            <person name="Liang C."/>
            <person name="Lipzen A."/>
            <person name="Lutzoni F."/>
            <person name="Magnuson J."/>
            <person name="Mondo S."/>
            <person name="Nolan M."/>
            <person name="Ohm R."/>
            <person name="Pangilinan J."/>
            <person name="Park H.-J."/>
            <person name="Ramirez L."/>
            <person name="Alfaro M."/>
            <person name="Sun H."/>
            <person name="Tritt A."/>
            <person name="Yoshinaga Y."/>
            <person name="Zwiers L.-H."/>
            <person name="Turgeon B."/>
            <person name="Goodwin S."/>
            <person name="Spatafora J."/>
            <person name="Crous P."/>
            <person name="Grigoriev I."/>
        </authorList>
    </citation>
    <scope>NUCLEOTIDE SEQUENCE</scope>
    <source>
        <strain evidence="1">CBS 101060</strain>
    </source>
</reference>
<dbReference type="AlphaFoldDB" id="A0A9P4VKK9"/>
<sequence>MTSKYPRAIYMRSTYAARLIQSWVRQPEKCNGLIYAVRDPVKLLNYLHSRFELPLQAFLLPVCELVAHTPGSRTFEELKKPAGQGAHFHLKEEEVHPRTFHHVLSVGSFMGSISSMFALLGHSHSYPVASSFPQPLHAAIIGGQDKAFKFMMSHGSNIHVSISELYELATEYGRAEILDYLFSFEFSLTPLQLKEFFFITPWYGSTELVRLVQTTPNGTNEGCWTCQTYRYRD</sequence>
<protein>
    <submittedName>
        <fullName evidence="1">Uncharacterized protein</fullName>
    </submittedName>
</protein>
<comment type="caution">
    <text evidence="1">The sequence shown here is derived from an EMBL/GenBank/DDBJ whole genome shotgun (WGS) entry which is preliminary data.</text>
</comment>
<evidence type="ECO:0000313" key="2">
    <source>
        <dbReference type="Proteomes" id="UP000799429"/>
    </source>
</evidence>
<dbReference type="SUPFAM" id="SSF48403">
    <property type="entry name" value="Ankyrin repeat"/>
    <property type="match status" value="1"/>
</dbReference>